<dbReference type="OrthoDB" id="10063692at2759"/>
<feature type="domain" description="Josephin" evidence="13">
    <location>
        <begin position="3"/>
        <end position="174"/>
    </location>
</feature>
<dbReference type="GO" id="GO:0005634">
    <property type="term" value="C:nucleus"/>
    <property type="evidence" value="ECO:0007669"/>
    <property type="project" value="UniProtKB-SubCell"/>
</dbReference>
<dbReference type="Gene3D" id="1.10.287.10">
    <property type="entry name" value="S15/NS1, RNA-binding"/>
    <property type="match status" value="1"/>
</dbReference>
<dbReference type="SMART" id="SM01246">
    <property type="entry name" value="Josephin"/>
    <property type="match status" value="1"/>
</dbReference>
<keyword evidence="6 11" id="KW-0378">Hydrolase</keyword>
<dbReference type="EMBL" id="AZBU02000001">
    <property type="protein sequence ID" value="TMS33881.1"/>
    <property type="molecule type" value="Genomic_DNA"/>
</dbReference>
<keyword evidence="15" id="KW-1185">Reference proteome</keyword>
<dbReference type="InterPro" id="IPR006155">
    <property type="entry name" value="Josephin"/>
</dbReference>
<dbReference type="EMBL" id="CM016762">
    <property type="protein sequence ID" value="TMS33881.1"/>
    <property type="molecule type" value="Genomic_DNA"/>
</dbReference>
<evidence type="ECO:0000313" key="14">
    <source>
        <dbReference type="EMBL" id="TMS33881.1"/>
    </source>
</evidence>
<organism evidence="14 15">
    <name type="scientific">Steinernema carpocapsae</name>
    <name type="common">Entomopathogenic nematode</name>
    <dbReference type="NCBI Taxonomy" id="34508"/>
    <lineage>
        <taxon>Eukaryota</taxon>
        <taxon>Metazoa</taxon>
        <taxon>Ecdysozoa</taxon>
        <taxon>Nematoda</taxon>
        <taxon>Chromadorea</taxon>
        <taxon>Rhabditida</taxon>
        <taxon>Tylenchina</taxon>
        <taxon>Panagrolaimomorpha</taxon>
        <taxon>Strongyloidoidea</taxon>
        <taxon>Steinernematidae</taxon>
        <taxon>Steinernema</taxon>
    </lineage>
</organism>
<keyword evidence="4" id="KW-0645">Protease</keyword>
<dbReference type="PROSITE" id="PS50957">
    <property type="entry name" value="JOSEPHIN"/>
    <property type="match status" value="1"/>
</dbReference>
<evidence type="ECO:0000256" key="10">
    <source>
        <dbReference type="ARBA" id="ARBA00023242"/>
    </source>
</evidence>
<feature type="compositionally biased region" description="Basic and acidic residues" evidence="12">
    <location>
        <begin position="242"/>
        <end position="251"/>
    </location>
</feature>
<evidence type="ECO:0000256" key="12">
    <source>
        <dbReference type="SAM" id="MobiDB-lite"/>
    </source>
</evidence>
<evidence type="ECO:0000313" key="15">
    <source>
        <dbReference type="Proteomes" id="UP000298663"/>
    </source>
</evidence>
<evidence type="ECO:0000256" key="2">
    <source>
        <dbReference type="ARBA" id="ARBA00004123"/>
    </source>
</evidence>
<reference evidence="14 15" key="1">
    <citation type="journal article" date="2015" name="Genome Biol.">
        <title>Comparative genomics of Steinernema reveals deeply conserved gene regulatory networks.</title>
        <authorList>
            <person name="Dillman A.R."/>
            <person name="Macchietto M."/>
            <person name="Porter C.F."/>
            <person name="Rogers A."/>
            <person name="Williams B."/>
            <person name="Antoshechkin I."/>
            <person name="Lee M.M."/>
            <person name="Goodwin Z."/>
            <person name="Lu X."/>
            <person name="Lewis E.E."/>
            <person name="Goodrich-Blair H."/>
            <person name="Stock S.P."/>
            <person name="Adams B.J."/>
            <person name="Sternberg P.W."/>
            <person name="Mortazavi A."/>
        </authorList>
    </citation>
    <scope>NUCLEOTIDE SEQUENCE [LARGE SCALE GENOMIC DNA]</scope>
    <source>
        <strain evidence="14 15">ALL</strain>
    </source>
</reference>
<gene>
    <name evidence="14" type="ORF">L596_001570</name>
</gene>
<dbReference type="Proteomes" id="UP000298663">
    <property type="component" value="Chromosome X"/>
</dbReference>
<feature type="region of interest" description="Disordered" evidence="12">
    <location>
        <begin position="227"/>
        <end position="251"/>
    </location>
</feature>
<keyword evidence="9" id="KW-0804">Transcription</keyword>
<evidence type="ECO:0000256" key="1">
    <source>
        <dbReference type="ARBA" id="ARBA00000707"/>
    </source>
</evidence>
<feature type="active site" evidence="11">
    <location>
        <position position="125"/>
    </location>
</feature>
<evidence type="ECO:0000256" key="3">
    <source>
        <dbReference type="ARBA" id="ARBA00012759"/>
    </source>
</evidence>
<keyword evidence="5" id="KW-0833">Ubl conjugation pathway</keyword>
<reference evidence="14 15" key="2">
    <citation type="journal article" date="2019" name="G3 (Bethesda)">
        <title>Hybrid Assembly of the Genome of the Entomopathogenic Nematode Steinernema carpocapsae Identifies the X-Chromosome.</title>
        <authorList>
            <person name="Serra L."/>
            <person name="Macchietto M."/>
            <person name="Macias-Munoz A."/>
            <person name="McGill C.J."/>
            <person name="Rodriguez I.M."/>
            <person name="Rodriguez B."/>
            <person name="Murad R."/>
            <person name="Mortazavi A."/>
        </authorList>
    </citation>
    <scope>NUCLEOTIDE SEQUENCE [LARGE SCALE GENOMIC DNA]</scope>
    <source>
        <strain evidence="14 15">ALL</strain>
    </source>
</reference>
<dbReference type="Gene3D" id="3.90.70.40">
    <property type="match status" value="1"/>
</dbReference>
<keyword evidence="10" id="KW-0539">Nucleus</keyword>
<feature type="active site" evidence="11">
    <location>
        <position position="110"/>
    </location>
</feature>
<accession>A0A4U8UM50</accession>
<dbReference type="InterPro" id="IPR033865">
    <property type="entry name" value="Ataxin-3"/>
</dbReference>
<evidence type="ECO:0000256" key="8">
    <source>
        <dbReference type="ARBA" id="ARBA00023015"/>
    </source>
</evidence>
<dbReference type="AlphaFoldDB" id="A0A4U8UM50"/>
<evidence type="ECO:0000256" key="5">
    <source>
        <dbReference type="ARBA" id="ARBA00022786"/>
    </source>
</evidence>
<comment type="catalytic activity">
    <reaction evidence="1">
        <text>Thiol-dependent hydrolysis of ester, thioester, amide, peptide and isopeptide bonds formed by the C-terminal Gly of ubiquitin (a 76-residue protein attached to proteins as an intracellular targeting signal).</text>
        <dbReference type="EC" id="3.4.19.12"/>
    </reaction>
</comment>
<proteinExistence type="predicted"/>
<dbReference type="PANTHER" id="PTHR14159:SF0">
    <property type="entry name" value="ATAXIN-3-RELATED"/>
    <property type="match status" value="1"/>
</dbReference>
<comment type="caution">
    <text evidence="14">The sequence shown here is derived from an EMBL/GenBank/DDBJ whole genome shotgun (WGS) entry which is preliminary data.</text>
</comment>
<dbReference type="PANTHER" id="PTHR14159">
    <property type="entry name" value="ATAXIN-3-RELATED"/>
    <property type="match status" value="1"/>
</dbReference>
<dbReference type="Pfam" id="PF02099">
    <property type="entry name" value="Josephin"/>
    <property type="match status" value="1"/>
</dbReference>
<evidence type="ECO:0000256" key="4">
    <source>
        <dbReference type="ARBA" id="ARBA00022670"/>
    </source>
</evidence>
<evidence type="ECO:0000256" key="7">
    <source>
        <dbReference type="ARBA" id="ARBA00022807"/>
    </source>
</evidence>
<dbReference type="GO" id="GO:0016579">
    <property type="term" value="P:protein deubiquitination"/>
    <property type="evidence" value="ECO:0007669"/>
    <property type="project" value="InterPro"/>
</dbReference>
<keyword evidence="7" id="KW-0788">Thiol protease</keyword>
<evidence type="ECO:0000256" key="9">
    <source>
        <dbReference type="ARBA" id="ARBA00023163"/>
    </source>
</evidence>
<keyword evidence="8" id="KW-0805">Transcription regulation</keyword>
<dbReference type="EC" id="3.4.19.12" evidence="3"/>
<dbReference type="GO" id="GO:0004843">
    <property type="term" value="F:cysteine-type deubiquitinase activity"/>
    <property type="evidence" value="ECO:0007669"/>
    <property type="project" value="UniProtKB-EC"/>
</dbReference>
<feature type="active site" evidence="11">
    <location>
        <position position="16"/>
    </location>
</feature>
<evidence type="ECO:0000256" key="6">
    <source>
        <dbReference type="ARBA" id="ARBA00022801"/>
    </source>
</evidence>
<evidence type="ECO:0000256" key="11">
    <source>
        <dbReference type="PROSITE-ProRule" id="PRU00331"/>
    </source>
</evidence>
<name>A0A4U8UM50_STECR</name>
<protein>
    <recommendedName>
        <fullName evidence="3">ubiquitinyl hydrolase 1</fullName>
        <ecNumber evidence="3">3.4.19.12</ecNumber>
    </recommendedName>
</protein>
<comment type="subcellular location">
    <subcellularLocation>
        <location evidence="2">Nucleus</location>
    </subcellularLocation>
</comment>
<evidence type="ECO:0000259" key="13">
    <source>
        <dbReference type="PROSITE" id="PS50957"/>
    </source>
</evidence>
<feature type="compositionally biased region" description="Low complexity" evidence="12">
    <location>
        <begin position="228"/>
        <end position="241"/>
    </location>
</feature>
<dbReference type="GO" id="GO:0006508">
    <property type="term" value="P:proteolysis"/>
    <property type="evidence" value="ECO:0007669"/>
    <property type="project" value="UniProtKB-KW"/>
</dbReference>
<sequence length="251" mass="28695">MCPNWIYFEPLQQRFCGLHSLNMLMQSSYFTREGLTAIGQELDSAEKATGLGSDEVGYNYDQTGYFSIQVITEALHRENLTVTLLTHPDASNFRRNPMQGGAYLINQNDHWFAIRRFGNRWFLLDSALKTRPEDEELMATYMRDYFEAIMSNGATVYMISGRFPDSPADRYYREHTFSTFQNVPTRAWSSSSSSEDLPSTDEILEQLMDRAQKIKSLNTCFSMTLQPSSESAEFTSTSSSTETEKSDLAKK</sequence>
<dbReference type="STRING" id="34508.A0A4U8UM50"/>